<organism evidence="2 3">
    <name type="scientific">Thalassiosira oceanica</name>
    <name type="common">Marine diatom</name>
    <dbReference type="NCBI Taxonomy" id="159749"/>
    <lineage>
        <taxon>Eukaryota</taxon>
        <taxon>Sar</taxon>
        <taxon>Stramenopiles</taxon>
        <taxon>Ochrophyta</taxon>
        <taxon>Bacillariophyta</taxon>
        <taxon>Coscinodiscophyceae</taxon>
        <taxon>Thalassiosirophycidae</taxon>
        <taxon>Thalassiosirales</taxon>
        <taxon>Thalassiosiraceae</taxon>
        <taxon>Thalassiosira</taxon>
    </lineage>
</organism>
<feature type="compositionally biased region" description="Basic and acidic residues" evidence="1">
    <location>
        <begin position="166"/>
        <end position="180"/>
    </location>
</feature>
<comment type="caution">
    <text evidence="2">The sequence shown here is derived from an EMBL/GenBank/DDBJ whole genome shotgun (WGS) entry which is preliminary data.</text>
</comment>
<dbReference type="Proteomes" id="UP000266841">
    <property type="component" value="Unassembled WGS sequence"/>
</dbReference>
<name>K0RCI3_THAOC</name>
<sequence length="425" mass="45924">MVAFKQSQSPKRTPPEDLDSSFQGCRSIACGWTSLPFGTPSNSSERTCNPCSRTAATWEAALDNRDSGKCSNDRKLASTGLTPAQRPMIEFVALSKNPSPAMWFMKETTGPSCGILGDTASMCSQQETPLRRAPWWREPRSGLECRAPGVTGQQAITQCCNAEQEEGPRAPEPHQEGGDQDGRIEIAVGADGGALQPQQSRRRSLRAHADGASQNPARGPGEVREEESERSLAIDLLLRFLRNVFVRVEGEKFFLNRPTQNEVTNWSYSELTPTGAAPSCEEEAREGGPLIAMVVKSDYLDQSCSSARGAWFAFTTAQESAKGPIGLDTSNLSDEPCLSSDKRARFGLQTSARNGGGLKIAAAAERLGSPLRSKIRNANGLLTSWRDSGALALSSCSALRFVCYRCCSVFKVFNASTGGLRLTRN</sequence>
<gene>
    <name evidence="2" type="ORF">THAOC_29960</name>
</gene>
<feature type="region of interest" description="Disordered" evidence="1">
    <location>
        <begin position="161"/>
        <end position="180"/>
    </location>
</feature>
<evidence type="ECO:0000313" key="2">
    <source>
        <dbReference type="EMBL" id="EJK50925.1"/>
    </source>
</evidence>
<reference evidence="2 3" key="1">
    <citation type="journal article" date="2012" name="Genome Biol.">
        <title>Genome and low-iron response of an oceanic diatom adapted to chronic iron limitation.</title>
        <authorList>
            <person name="Lommer M."/>
            <person name="Specht M."/>
            <person name="Roy A.S."/>
            <person name="Kraemer L."/>
            <person name="Andreson R."/>
            <person name="Gutowska M.A."/>
            <person name="Wolf J."/>
            <person name="Bergner S.V."/>
            <person name="Schilhabel M.B."/>
            <person name="Klostermeier U.C."/>
            <person name="Beiko R.G."/>
            <person name="Rosenstiel P."/>
            <person name="Hippler M."/>
            <person name="Laroche J."/>
        </authorList>
    </citation>
    <scope>NUCLEOTIDE SEQUENCE [LARGE SCALE GENOMIC DNA]</scope>
    <source>
        <strain evidence="2 3">CCMP1005</strain>
    </source>
</reference>
<protein>
    <submittedName>
        <fullName evidence="2">Uncharacterized protein</fullName>
    </submittedName>
</protein>
<feature type="region of interest" description="Disordered" evidence="1">
    <location>
        <begin position="192"/>
        <end position="227"/>
    </location>
</feature>
<dbReference type="EMBL" id="AGNL01042594">
    <property type="protein sequence ID" value="EJK50925.1"/>
    <property type="molecule type" value="Genomic_DNA"/>
</dbReference>
<feature type="compositionally biased region" description="Polar residues" evidence="1">
    <location>
        <begin position="1"/>
        <end position="11"/>
    </location>
</feature>
<keyword evidence="3" id="KW-1185">Reference proteome</keyword>
<evidence type="ECO:0000256" key="1">
    <source>
        <dbReference type="SAM" id="MobiDB-lite"/>
    </source>
</evidence>
<accession>K0RCI3</accession>
<dbReference type="AlphaFoldDB" id="K0RCI3"/>
<feature type="region of interest" description="Disordered" evidence="1">
    <location>
        <begin position="1"/>
        <end position="22"/>
    </location>
</feature>
<evidence type="ECO:0000313" key="3">
    <source>
        <dbReference type="Proteomes" id="UP000266841"/>
    </source>
</evidence>
<proteinExistence type="predicted"/>